<keyword evidence="8 9" id="KW-0472">Membrane</keyword>
<dbReference type="HOGENOM" id="CLU_086034_0_1_7"/>
<evidence type="ECO:0000256" key="9">
    <source>
        <dbReference type="HAMAP-Rule" id="MF_00237"/>
    </source>
</evidence>
<dbReference type="PANTHER" id="PTHR33162">
    <property type="entry name" value="SEC-INDEPENDENT PROTEIN TRANSLOCASE PROTEIN TATA, CHLOROPLASTIC"/>
    <property type="match status" value="1"/>
</dbReference>
<feature type="region of interest" description="Disordered" evidence="11">
    <location>
        <begin position="135"/>
        <end position="156"/>
    </location>
</feature>
<evidence type="ECO:0000256" key="7">
    <source>
        <dbReference type="ARBA" id="ARBA00023010"/>
    </source>
</evidence>
<gene>
    <name evidence="12" type="ORF">CIG1485E_1164</name>
</gene>
<keyword evidence="3 9" id="KW-1003">Cell membrane</keyword>
<keyword evidence="6 9" id="KW-1133">Transmembrane helix</keyword>
<dbReference type="AlphaFoldDB" id="A0A076FBE2"/>
<dbReference type="InterPro" id="IPR003369">
    <property type="entry name" value="TatA/B/E"/>
</dbReference>
<dbReference type="EMBL" id="CP009043">
    <property type="protein sequence ID" value="AII14998.1"/>
    <property type="molecule type" value="Genomic_DNA"/>
</dbReference>
<keyword evidence="5 9" id="KW-0653">Protein transport</keyword>
<name>A0A076FBE2_9BACT</name>
<evidence type="ECO:0000256" key="5">
    <source>
        <dbReference type="ARBA" id="ARBA00022927"/>
    </source>
</evidence>
<organism evidence="12 13">
    <name type="scientific">Campylobacter iguaniorum</name>
    <dbReference type="NCBI Taxonomy" id="1244531"/>
    <lineage>
        <taxon>Bacteria</taxon>
        <taxon>Pseudomonadati</taxon>
        <taxon>Campylobacterota</taxon>
        <taxon>Epsilonproteobacteria</taxon>
        <taxon>Campylobacterales</taxon>
        <taxon>Campylobacteraceae</taxon>
        <taxon>Campylobacter</taxon>
    </lineage>
</organism>
<evidence type="ECO:0000313" key="13">
    <source>
        <dbReference type="Proteomes" id="UP000028486"/>
    </source>
</evidence>
<reference evidence="13" key="1">
    <citation type="journal article" date="2014" name="Genome Announc.">
        <title>Complete Genome Sequence of Campylobacter iguaniorum Strain 1485ET, Isolated from a Bearded Dragon (Pogona vitticeps).</title>
        <authorList>
            <person name="Gilbert M.J."/>
            <person name="Miller W.G."/>
            <person name="Yee E."/>
            <person name="Kik M."/>
            <person name="Wagenaar J.A."/>
            <person name="Duim B."/>
        </authorList>
    </citation>
    <scope>NUCLEOTIDE SEQUENCE [LARGE SCALE GENOMIC DNA]</scope>
    <source>
        <strain evidence="13">1485E</strain>
    </source>
</reference>
<comment type="similarity">
    <text evidence="9">Belongs to the TatB family.</text>
</comment>
<evidence type="ECO:0000256" key="3">
    <source>
        <dbReference type="ARBA" id="ARBA00022475"/>
    </source>
</evidence>
<evidence type="ECO:0000313" key="12">
    <source>
        <dbReference type="EMBL" id="AII14998.1"/>
    </source>
</evidence>
<keyword evidence="13" id="KW-1185">Reference proteome</keyword>
<evidence type="ECO:0000256" key="8">
    <source>
        <dbReference type="ARBA" id="ARBA00023136"/>
    </source>
</evidence>
<dbReference type="GO" id="GO:0033281">
    <property type="term" value="C:TAT protein transport complex"/>
    <property type="evidence" value="ECO:0007669"/>
    <property type="project" value="UniProtKB-UniRule"/>
</dbReference>
<dbReference type="HAMAP" id="MF_00237">
    <property type="entry name" value="TatB"/>
    <property type="match status" value="1"/>
</dbReference>
<evidence type="ECO:0000256" key="1">
    <source>
        <dbReference type="ARBA" id="ARBA00004167"/>
    </source>
</evidence>
<evidence type="ECO:0000256" key="11">
    <source>
        <dbReference type="SAM" id="MobiDB-lite"/>
    </source>
</evidence>
<dbReference type="Pfam" id="PF02416">
    <property type="entry name" value="TatA_B_E"/>
    <property type="match status" value="1"/>
</dbReference>
<dbReference type="OrthoDB" id="5373084at2"/>
<dbReference type="NCBIfam" id="TIGR01410">
    <property type="entry name" value="tatB"/>
    <property type="match status" value="1"/>
</dbReference>
<keyword evidence="4 9" id="KW-0812">Transmembrane</keyword>
<dbReference type="PANTHER" id="PTHR33162:SF1">
    <property type="entry name" value="SEC-INDEPENDENT PROTEIN TRANSLOCASE PROTEIN TATA, CHLOROPLASTIC"/>
    <property type="match status" value="1"/>
</dbReference>
<feature type="compositionally biased region" description="Low complexity" evidence="11">
    <location>
        <begin position="135"/>
        <end position="149"/>
    </location>
</feature>
<comment type="subcellular location">
    <subcellularLocation>
        <location evidence="9">Cell membrane</location>
        <topology evidence="9">Single-pass membrane protein</topology>
    </subcellularLocation>
    <subcellularLocation>
        <location evidence="1">Membrane</location>
        <topology evidence="1">Single-pass membrane protein</topology>
    </subcellularLocation>
</comment>
<accession>A0A076FBE2</accession>
<dbReference type="Gene3D" id="1.20.5.3310">
    <property type="match status" value="1"/>
</dbReference>
<sequence length="156" mass="17383">MFGMSFPEIIIIAVVAVIFLGPDKLPDAMVKIAKFFKVFKQTVNSAKSTFEQEVKIAELKEDAKKYKENFTEAAGAVRKKLTFEELDELKNTVASTKDGFNESLNSLKDELNIIKDPLNSLNSEVEFDHTPKQAQTIAQTTPATQPNANLETKKEA</sequence>
<dbReference type="GO" id="GO:0043953">
    <property type="term" value="P:protein transport by the Tat complex"/>
    <property type="evidence" value="ECO:0007669"/>
    <property type="project" value="UniProtKB-UniRule"/>
</dbReference>
<dbReference type="PRINTS" id="PR01506">
    <property type="entry name" value="TATBPROTEIN"/>
</dbReference>
<dbReference type="GO" id="GO:0008320">
    <property type="term" value="F:protein transmembrane transporter activity"/>
    <property type="evidence" value="ECO:0007669"/>
    <property type="project" value="UniProtKB-UniRule"/>
</dbReference>
<keyword evidence="10" id="KW-0175">Coiled coil</keyword>
<protein>
    <recommendedName>
        <fullName evidence="9">Sec-independent protein translocase protein TatB homolog</fullName>
    </recommendedName>
</protein>
<keyword evidence="7 9" id="KW-0811">Translocation</keyword>
<evidence type="ECO:0000256" key="10">
    <source>
        <dbReference type="SAM" id="Coils"/>
    </source>
</evidence>
<dbReference type="Proteomes" id="UP000028486">
    <property type="component" value="Chromosome"/>
</dbReference>
<dbReference type="PATRIC" id="fig|1244531.5.peg.1265"/>
<evidence type="ECO:0000256" key="6">
    <source>
        <dbReference type="ARBA" id="ARBA00022989"/>
    </source>
</evidence>
<keyword evidence="2 9" id="KW-0813">Transport</keyword>
<dbReference type="InterPro" id="IPR018448">
    <property type="entry name" value="TatB"/>
</dbReference>
<evidence type="ECO:0000256" key="4">
    <source>
        <dbReference type="ARBA" id="ARBA00022692"/>
    </source>
</evidence>
<evidence type="ECO:0000256" key="2">
    <source>
        <dbReference type="ARBA" id="ARBA00022448"/>
    </source>
</evidence>
<proteinExistence type="inferred from homology"/>
<dbReference type="RefSeq" id="WP_038454577.1">
    <property type="nucleotide sequence ID" value="NZ_CP009043.1"/>
</dbReference>
<feature type="coiled-coil region" evidence="10">
    <location>
        <begin position="49"/>
        <end position="76"/>
    </location>
</feature>
<dbReference type="eggNOG" id="COG1826">
    <property type="taxonomic scope" value="Bacteria"/>
</dbReference>
<dbReference type="KEGG" id="caj:CIG1485E_1164"/>
<dbReference type="STRING" id="1244531.CIG2463D_1255"/>